<evidence type="ECO:0000313" key="2">
    <source>
        <dbReference type="Proteomes" id="UP000265520"/>
    </source>
</evidence>
<dbReference type="Proteomes" id="UP000265520">
    <property type="component" value="Unassembled WGS sequence"/>
</dbReference>
<organism evidence="1 2">
    <name type="scientific">Trifolium medium</name>
    <dbReference type="NCBI Taxonomy" id="97028"/>
    <lineage>
        <taxon>Eukaryota</taxon>
        <taxon>Viridiplantae</taxon>
        <taxon>Streptophyta</taxon>
        <taxon>Embryophyta</taxon>
        <taxon>Tracheophyta</taxon>
        <taxon>Spermatophyta</taxon>
        <taxon>Magnoliopsida</taxon>
        <taxon>eudicotyledons</taxon>
        <taxon>Gunneridae</taxon>
        <taxon>Pentapetalae</taxon>
        <taxon>rosids</taxon>
        <taxon>fabids</taxon>
        <taxon>Fabales</taxon>
        <taxon>Fabaceae</taxon>
        <taxon>Papilionoideae</taxon>
        <taxon>50 kb inversion clade</taxon>
        <taxon>NPAAA clade</taxon>
        <taxon>Hologalegina</taxon>
        <taxon>IRL clade</taxon>
        <taxon>Trifolieae</taxon>
        <taxon>Trifolium</taxon>
    </lineage>
</organism>
<comment type="caution">
    <text evidence="1">The sequence shown here is derived from an EMBL/GenBank/DDBJ whole genome shotgun (WGS) entry which is preliminary data.</text>
</comment>
<dbReference type="EMBL" id="LXQA010060986">
    <property type="protein sequence ID" value="MCI06179.1"/>
    <property type="molecule type" value="Genomic_DNA"/>
</dbReference>
<accession>A0A392P426</accession>
<evidence type="ECO:0000313" key="1">
    <source>
        <dbReference type="EMBL" id="MCI06179.1"/>
    </source>
</evidence>
<dbReference type="AlphaFoldDB" id="A0A392P426"/>
<proteinExistence type="predicted"/>
<dbReference type="PANTHER" id="PTHR33116:SF78">
    <property type="entry name" value="OS12G0587133 PROTEIN"/>
    <property type="match status" value="1"/>
</dbReference>
<reference evidence="1 2" key="1">
    <citation type="journal article" date="2018" name="Front. Plant Sci.">
        <title>Red Clover (Trifolium pratense) and Zigzag Clover (T. medium) - A Picture of Genomic Similarities and Differences.</title>
        <authorList>
            <person name="Dluhosova J."/>
            <person name="Istvanek J."/>
            <person name="Nedelnik J."/>
            <person name="Repkova J."/>
        </authorList>
    </citation>
    <scope>NUCLEOTIDE SEQUENCE [LARGE SCALE GENOMIC DNA]</scope>
    <source>
        <strain evidence="2">cv. 10/8</strain>
        <tissue evidence="1">Leaf</tissue>
    </source>
</reference>
<name>A0A392P426_9FABA</name>
<sequence length="177" mass="20341">ANPRRCATWNPILNSLKFKLSSWRGRLLSIGGRVTLINYVLSSLPLYFFSFFKAPVKVVNQIIRIQRNFLWGGGVEDRKLCWVGWEKVCLPKEESGLGIKRLDWFNQALLSKWNWSNDGSVVRNNSLWWRDICSIGGRNVIRRLQSLTDGGGKEESRHASGIGWRIYPALMQLNCQS</sequence>
<feature type="non-terminal residue" evidence="1">
    <location>
        <position position="1"/>
    </location>
</feature>
<protein>
    <submittedName>
        <fullName evidence="1">Putative ribonuclease H protein</fullName>
    </submittedName>
</protein>
<keyword evidence="2" id="KW-1185">Reference proteome</keyword>
<dbReference type="PANTHER" id="PTHR33116">
    <property type="entry name" value="REVERSE TRANSCRIPTASE ZINC-BINDING DOMAIN-CONTAINING PROTEIN-RELATED-RELATED"/>
    <property type="match status" value="1"/>
</dbReference>